<dbReference type="InterPro" id="IPR011008">
    <property type="entry name" value="Dimeric_a/b-barrel"/>
</dbReference>
<proteinExistence type="predicted"/>
<sequence length="125" mass="13601">MERCGPQDRRRQFRRVCARYAQGGGEALKVTVIGIFAVAAEKQQDLVEAINRAGEVVRELPGFLGSALYASVDGTRVVNQSHWTSVESHAAVLEDPEAMALAEVMFSIAKPDPIICVERGEFSPA</sequence>
<comment type="caution">
    <text evidence="2">The sequence shown here is derived from an EMBL/GenBank/DDBJ whole genome shotgun (WGS) entry which is preliminary data.</text>
</comment>
<feature type="domain" description="ABM" evidence="1">
    <location>
        <begin position="30"/>
        <end position="122"/>
    </location>
</feature>
<keyword evidence="3" id="KW-1185">Reference proteome</keyword>
<evidence type="ECO:0000313" key="2">
    <source>
        <dbReference type="EMBL" id="KAA0930197.1"/>
    </source>
</evidence>
<dbReference type="OrthoDB" id="1493813at2"/>
<dbReference type="SUPFAM" id="SSF54909">
    <property type="entry name" value="Dimeric alpha+beta barrel"/>
    <property type="match status" value="1"/>
</dbReference>
<dbReference type="Gene3D" id="3.30.70.100">
    <property type="match status" value="1"/>
</dbReference>
<dbReference type="Proteomes" id="UP000324965">
    <property type="component" value="Unassembled WGS sequence"/>
</dbReference>
<gene>
    <name evidence="2" type="ORF">FGF04_26505</name>
</gene>
<accession>A0A5B0AK85</accession>
<protein>
    <recommendedName>
        <fullName evidence="1">ABM domain-containing protein</fullName>
    </recommendedName>
</protein>
<evidence type="ECO:0000259" key="1">
    <source>
        <dbReference type="PROSITE" id="PS51725"/>
    </source>
</evidence>
<organism evidence="2 3">
    <name type="scientific">Streptomyces apricus</name>
    <dbReference type="NCBI Taxonomy" id="1828112"/>
    <lineage>
        <taxon>Bacteria</taxon>
        <taxon>Bacillati</taxon>
        <taxon>Actinomycetota</taxon>
        <taxon>Actinomycetes</taxon>
        <taxon>Kitasatosporales</taxon>
        <taxon>Streptomycetaceae</taxon>
        <taxon>Streptomyces</taxon>
    </lineage>
</organism>
<evidence type="ECO:0000313" key="3">
    <source>
        <dbReference type="Proteomes" id="UP000324965"/>
    </source>
</evidence>
<dbReference type="PROSITE" id="PS51725">
    <property type="entry name" value="ABM"/>
    <property type="match status" value="1"/>
</dbReference>
<reference evidence="2 3" key="1">
    <citation type="submission" date="2019-05" db="EMBL/GenBank/DDBJ databases">
        <authorList>
            <person name="Hariharan J."/>
            <person name="Choudoir M.J."/>
            <person name="Diebold P."/>
            <person name="Panke-Buisse K."/>
            <person name="Buckley D.H."/>
        </authorList>
    </citation>
    <scope>NUCLEOTIDE SEQUENCE [LARGE SCALE GENOMIC DNA]</scope>
    <source>
        <strain evidence="2 3">SUN51</strain>
    </source>
</reference>
<dbReference type="Pfam" id="PF03992">
    <property type="entry name" value="ABM"/>
    <property type="match status" value="1"/>
</dbReference>
<dbReference type="AlphaFoldDB" id="A0A5B0AK85"/>
<dbReference type="InterPro" id="IPR007138">
    <property type="entry name" value="ABM_dom"/>
</dbReference>
<dbReference type="EMBL" id="VDFC01000047">
    <property type="protein sequence ID" value="KAA0930197.1"/>
    <property type="molecule type" value="Genomic_DNA"/>
</dbReference>
<name>A0A5B0AK85_9ACTN</name>